<protein>
    <recommendedName>
        <fullName evidence="3">Spore coat protein U domain-containing protein</fullName>
    </recommendedName>
</protein>
<name>A0A3P3XIX8_9SPIR</name>
<proteinExistence type="predicted"/>
<sequence length="151" mass="15543">MKKFFLLVLAAMFSGLPVFAADSVSTTLQATVGAALSITTTIPGTKALDPTQTSAALGSVTITSNLTNWKIVIHSANGGKMVRSGSTDVYPYLVTFGATTGIDLATDYEIIKSAPQSAVTTNVSVTYQTAATLGISAGTYEDVLTISLVAI</sequence>
<keyword evidence="1" id="KW-0732">Signal</keyword>
<reference evidence="2" key="1">
    <citation type="submission" date="2017-02" db="EMBL/GenBank/DDBJ databases">
        <authorList>
            <person name="Regsiter A."/>
            <person name="William W."/>
        </authorList>
    </citation>
    <scope>NUCLEOTIDE SEQUENCE</scope>
    <source>
        <strain evidence="2">Bib</strain>
    </source>
</reference>
<evidence type="ECO:0008006" key="3">
    <source>
        <dbReference type="Google" id="ProtNLM"/>
    </source>
</evidence>
<feature type="chain" id="PRO_5017981732" description="Spore coat protein U domain-containing protein" evidence="1">
    <location>
        <begin position="21"/>
        <end position="151"/>
    </location>
</feature>
<organism evidence="2">
    <name type="scientific">uncultured spirochete</name>
    <dbReference type="NCBI Taxonomy" id="156406"/>
    <lineage>
        <taxon>Bacteria</taxon>
        <taxon>Pseudomonadati</taxon>
        <taxon>Spirochaetota</taxon>
        <taxon>Spirochaetia</taxon>
        <taxon>Spirochaetales</taxon>
        <taxon>environmental samples</taxon>
    </lineage>
</organism>
<dbReference type="EMBL" id="FWDM01000014">
    <property type="protein sequence ID" value="SLM12082.1"/>
    <property type="molecule type" value="Genomic_DNA"/>
</dbReference>
<gene>
    <name evidence="2" type="ORF">SPIROBIBN47_210206</name>
</gene>
<evidence type="ECO:0000256" key="1">
    <source>
        <dbReference type="SAM" id="SignalP"/>
    </source>
</evidence>
<feature type="signal peptide" evidence="1">
    <location>
        <begin position="1"/>
        <end position="20"/>
    </location>
</feature>
<dbReference type="AlphaFoldDB" id="A0A3P3XIX8"/>
<evidence type="ECO:0000313" key="2">
    <source>
        <dbReference type="EMBL" id="SLM12082.1"/>
    </source>
</evidence>
<accession>A0A3P3XIX8</accession>